<proteinExistence type="predicted"/>
<evidence type="ECO:0000313" key="2">
    <source>
        <dbReference type="Proteomes" id="UP001062165"/>
    </source>
</evidence>
<organism evidence="1 2">
    <name type="scientific">Reichenbachiella carrageenanivorans</name>
    <dbReference type="NCBI Taxonomy" id="2979869"/>
    <lineage>
        <taxon>Bacteria</taxon>
        <taxon>Pseudomonadati</taxon>
        <taxon>Bacteroidota</taxon>
        <taxon>Cytophagia</taxon>
        <taxon>Cytophagales</taxon>
        <taxon>Reichenbachiellaceae</taxon>
        <taxon>Reichenbachiella</taxon>
    </lineage>
</organism>
<accession>A0ABY6CYQ8</accession>
<protein>
    <submittedName>
        <fullName evidence="1">DUF2490 domain-containing protein</fullName>
    </submittedName>
</protein>
<dbReference type="Pfam" id="PF10677">
    <property type="entry name" value="DUF2490"/>
    <property type="match status" value="1"/>
</dbReference>
<dbReference type="EMBL" id="CP106735">
    <property type="protein sequence ID" value="UXX78510.1"/>
    <property type="molecule type" value="Genomic_DNA"/>
</dbReference>
<dbReference type="RefSeq" id="WP_263050255.1">
    <property type="nucleotide sequence ID" value="NZ_CP106735.1"/>
</dbReference>
<dbReference type="InterPro" id="IPR019619">
    <property type="entry name" value="DUF2490"/>
</dbReference>
<reference evidence="1" key="1">
    <citation type="submission" date="2022-10" db="EMBL/GenBank/DDBJ databases">
        <title>Comparative genomics and taxonomic characterization of three novel marine species of genus Reichenbachiella exhibiting antioxidant and polysaccharide degradation activities.</title>
        <authorList>
            <person name="Muhammad N."/>
            <person name="Lee Y.-J."/>
            <person name="Ko J."/>
            <person name="Kim S.-G."/>
        </authorList>
    </citation>
    <scope>NUCLEOTIDE SEQUENCE</scope>
    <source>
        <strain evidence="1">Wsw4-B4</strain>
    </source>
</reference>
<dbReference type="SUPFAM" id="SSF56935">
    <property type="entry name" value="Porins"/>
    <property type="match status" value="1"/>
</dbReference>
<evidence type="ECO:0000313" key="1">
    <source>
        <dbReference type="EMBL" id="UXX78510.1"/>
    </source>
</evidence>
<gene>
    <name evidence="1" type="ORF">N7E81_14200</name>
</gene>
<name>A0ABY6CYQ8_9BACT</name>
<dbReference type="Proteomes" id="UP001062165">
    <property type="component" value="Chromosome"/>
</dbReference>
<sequence length="235" mass="28362">MKRILAGVLLLLSTIDSYGQEVHGDPNVWFFMLNHYSLNEKWRIGNELHVRRNDWTKEQEQFLIRPYLDYKLNDNVSFTVGYTYIKNSQFGKYPLPTAVPENNIWEQVTLTQKIGKLKIMHRYRQEHRFIGVPVKVSDDNYEIDGTHFTNRFRYRFTMFRDLTDDWFVHVFDEIWFHQDGLKPKSFDRNWLYVGAGYRVARNANVQLGFLHQWIRATADRYAERPTVQLMFQYDF</sequence>
<keyword evidence="2" id="KW-1185">Reference proteome</keyword>